<protein>
    <submittedName>
        <fullName evidence="1">PF04402 family protein</fullName>
    </submittedName>
</protein>
<sequence>MILKNHSQTMMKQVLVILSILLITSGIYSENKQQTITVSGTGSAIVETDYVQINFSVEVEDPDPKVAQEKNLERTSNVIQALSKRFKISNKDIYSTDYTLQRQYLQEGKQRPYLASSGILLKLRDLKLYKDLLLEVQKLGINAVSGIEFKADSTKKQEKEALTSAYEDAKNKALVLAKSIGKTNVTSIKIVESDSMLQPQVVYFMKGREASDQSPISIGERTIQARVSVEFEVQ</sequence>
<dbReference type="Gene3D" id="3.30.110.170">
    <property type="entry name" value="Protein of unknown function (DUF541), domain 1"/>
    <property type="match status" value="1"/>
</dbReference>
<dbReference type="Gene3D" id="3.30.70.2970">
    <property type="entry name" value="Protein of unknown function (DUF541), domain 2"/>
    <property type="match status" value="1"/>
</dbReference>
<dbReference type="Proteomes" id="UP000012099">
    <property type="component" value="Unassembled WGS sequence"/>
</dbReference>
<accession>A0ABN0IY99</accession>
<gene>
    <name evidence="1" type="ORF">LEP1GSC035_1585</name>
</gene>
<name>A0ABN0IY99_9LEPT</name>
<dbReference type="EMBL" id="AHMH02000113">
    <property type="protein sequence ID" value="EMM99627.1"/>
    <property type="molecule type" value="Genomic_DNA"/>
</dbReference>
<evidence type="ECO:0000313" key="2">
    <source>
        <dbReference type="Proteomes" id="UP000012099"/>
    </source>
</evidence>
<comment type="caution">
    <text evidence="1">The sequence shown here is derived from an EMBL/GenBank/DDBJ whole genome shotgun (WGS) entry which is preliminary data.</text>
</comment>
<dbReference type="PANTHER" id="PTHR34387:SF1">
    <property type="entry name" value="PERIPLASMIC IMMUNOGENIC PROTEIN"/>
    <property type="match status" value="1"/>
</dbReference>
<dbReference type="Pfam" id="PF04402">
    <property type="entry name" value="SIMPL"/>
    <property type="match status" value="1"/>
</dbReference>
<proteinExistence type="predicted"/>
<reference evidence="1 2" key="1">
    <citation type="submission" date="2013-01" db="EMBL/GenBank/DDBJ databases">
        <authorList>
            <person name="Harkins D.M."/>
            <person name="Durkin A.S."/>
            <person name="Brinkac L.M."/>
            <person name="Haft D.H."/>
            <person name="Selengut J.D."/>
            <person name="Sanka R."/>
            <person name="DePew J."/>
            <person name="Purushe J."/>
            <person name="Whelen A.C."/>
            <person name="Vinetz J.M."/>
            <person name="Sutton G.G."/>
            <person name="Nierman W.C."/>
            <person name="Fouts D.E."/>
        </authorList>
    </citation>
    <scope>NUCLEOTIDE SEQUENCE [LARGE SCALE GENOMIC DNA]</scope>
    <source>
        <strain evidence="1 2">2007001578</strain>
    </source>
</reference>
<dbReference type="InterPro" id="IPR052022">
    <property type="entry name" value="26kDa_periplasmic_antigen"/>
</dbReference>
<dbReference type="InterPro" id="IPR007497">
    <property type="entry name" value="SIMPL/DUF541"/>
</dbReference>
<dbReference type="PANTHER" id="PTHR34387">
    <property type="entry name" value="SLR1258 PROTEIN"/>
    <property type="match status" value="1"/>
</dbReference>
<organism evidence="1 2">
    <name type="scientific">Leptospira noguchii str. 2007001578</name>
    <dbReference type="NCBI Taxonomy" id="1049974"/>
    <lineage>
        <taxon>Bacteria</taxon>
        <taxon>Pseudomonadati</taxon>
        <taxon>Spirochaetota</taxon>
        <taxon>Spirochaetia</taxon>
        <taxon>Leptospirales</taxon>
        <taxon>Leptospiraceae</taxon>
        <taxon>Leptospira</taxon>
    </lineage>
</organism>
<keyword evidence="2" id="KW-1185">Reference proteome</keyword>
<evidence type="ECO:0000313" key="1">
    <source>
        <dbReference type="EMBL" id="EMM99627.1"/>
    </source>
</evidence>